<dbReference type="AlphaFoldDB" id="A0A7N2M7E7"/>
<dbReference type="Pfam" id="PF03140">
    <property type="entry name" value="DUF247"/>
    <property type="match status" value="2"/>
</dbReference>
<dbReference type="InParanoid" id="A0A7N2M7E7"/>
<organism evidence="1 2">
    <name type="scientific">Quercus lobata</name>
    <name type="common">Valley oak</name>
    <dbReference type="NCBI Taxonomy" id="97700"/>
    <lineage>
        <taxon>Eukaryota</taxon>
        <taxon>Viridiplantae</taxon>
        <taxon>Streptophyta</taxon>
        <taxon>Embryophyta</taxon>
        <taxon>Tracheophyta</taxon>
        <taxon>Spermatophyta</taxon>
        <taxon>Magnoliopsida</taxon>
        <taxon>eudicotyledons</taxon>
        <taxon>Gunneridae</taxon>
        <taxon>Pentapetalae</taxon>
        <taxon>rosids</taxon>
        <taxon>fabids</taxon>
        <taxon>Fagales</taxon>
        <taxon>Fagaceae</taxon>
        <taxon>Quercus</taxon>
    </lineage>
</organism>
<dbReference type="EnsemblPlants" id="QL07p040172:mrna">
    <property type="protein sequence ID" value="QL07p040172:mrna"/>
    <property type="gene ID" value="QL07p040172"/>
</dbReference>
<dbReference type="Proteomes" id="UP000594261">
    <property type="component" value="Chromosome 7"/>
</dbReference>
<reference evidence="1 2" key="1">
    <citation type="journal article" date="2016" name="G3 (Bethesda)">
        <title>First Draft Assembly and Annotation of the Genome of a California Endemic Oak Quercus lobata Nee (Fagaceae).</title>
        <authorList>
            <person name="Sork V.L."/>
            <person name="Fitz-Gibbon S.T."/>
            <person name="Puiu D."/>
            <person name="Crepeau M."/>
            <person name="Gugger P.F."/>
            <person name="Sherman R."/>
            <person name="Stevens K."/>
            <person name="Langley C.H."/>
            <person name="Pellegrini M."/>
            <person name="Salzberg S.L."/>
        </authorList>
    </citation>
    <scope>NUCLEOTIDE SEQUENCE [LARGE SCALE GENOMIC DNA]</scope>
    <source>
        <strain evidence="1 2">cv. SW786</strain>
    </source>
</reference>
<reference evidence="1" key="2">
    <citation type="submission" date="2021-01" db="UniProtKB">
        <authorList>
            <consortium name="EnsemblPlants"/>
        </authorList>
    </citation>
    <scope>IDENTIFICATION</scope>
</reference>
<sequence>MYDKISQNPPLLCKGAAGKRTWSIFRVPKRLVDINDHFYEPNSVSIGPYHRGKPHFQMIEEHKWRYLVTRLPDEESGPSLSLLALRFFKYIMQRRDDIIQSHHDLKGLHLLDMVRSSFFPPDQQECPKRVNNAPTHIIHSVSNLRRLGIRLNPIEADSFLVVKFKHGVIEIPNIAIDDYTTSFLVNCVAFEQCHNSCSKHITTYATFLDCLVKTAKDVEYLYNRNIIEVRHLYMGRGCAIP</sequence>
<dbReference type="PANTHER" id="PTHR31170:SF21">
    <property type="match status" value="1"/>
</dbReference>
<accession>A0A7N2M7E7</accession>
<proteinExistence type="predicted"/>
<evidence type="ECO:0000313" key="1">
    <source>
        <dbReference type="EnsemblPlants" id="QL07p040172:mrna"/>
    </source>
</evidence>
<dbReference type="Gramene" id="QL07p040172:mrna">
    <property type="protein sequence ID" value="QL07p040172:mrna"/>
    <property type="gene ID" value="QL07p040172"/>
</dbReference>
<protein>
    <submittedName>
        <fullName evidence="1">Uncharacterized protein</fullName>
    </submittedName>
</protein>
<evidence type="ECO:0000313" key="2">
    <source>
        <dbReference type="Proteomes" id="UP000594261"/>
    </source>
</evidence>
<dbReference type="EMBL" id="LRBV02000007">
    <property type="status" value="NOT_ANNOTATED_CDS"/>
    <property type="molecule type" value="Genomic_DNA"/>
</dbReference>
<dbReference type="InterPro" id="IPR004158">
    <property type="entry name" value="DUF247_pln"/>
</dbReference>
<dbReference type="OMA" id="NAPTHII"/>
<keyword evidence="2" id="KW-1185">Reference proteome</keyword>
<dbReference type="PANTHER" id="PTHR31170">
    <property type="entry name" value="BNAC04G53230D PROTEIN"/>
    <property type="match status" value="1"/>
</dbReference>
<name>A0A7N2M7E7_QUELO</name>